<protein>
    <submittedName>
        <fullName evidence="2">Uncharacterized protein</fullName>
    </submittedName>
</protein>
<accession>A0AC34QYL0</accession>
<evidence type="ECO:0000313" key="2">
    <source>
        <dbReference type="WBParaSite" id="JU765_v2.g20549.t1"/>
    </source>
</evidence>
<organism evidence="1 2">
    <name type="scientific">Panagrolaimus sp. JU765</name>
    <dbReference type="NCBI Taxonomy" id="591449"/>
    <lineage>
        <taxon>Eukaryota</taxon>
        <taxon>Metazoa</taxon>
        <taxon>Ecdysozoa</taxon>
        <taxon>Nematoda</taxon>
        <taxon>Chromadorea</taxon>
        <taxon>Rhabditida</taxon>
        <taxon>Tylenchina</taxon>
        <taxon>Panagrolaimomorpha</taxon>
        <taxon>Panagrolaimoidea</taxon>
        <taxon>Panagrolaimidae</taxon>
        <taxon>Panagrolaimus</taxon>
    </lineage>
</organism>
<evidence type="ECO:0000313" key="1">
    <source>
        <dbReference type="Proteomes" id="UP000887576"/>
    </source>
</evidence>
<reference evidence="2" key="1">
    <citation type="submission" date="2022-11" db="UniProtKB">
        <authorList>
            <consortium name="WormBaseParasite"/>
        </authorList>
    </citation>
    <scope>IDENTIFICATION</scope>
</reference>
<dbReference type="WBParaSite" id="JU765_v2.g20549.t1">
    <property type="protein sequence ID" value="JU765_v2.g20549.t1"/>
    <property type="gene ID" value="JU765_v2.g20549"/>
</dbReference>
<sequence length="120" mass="14023">MVFVMPFTNWLGFSLMIQLTAAILFPKNGKLAFAHQNHAADSGNDASERFHVDSPEFRKKVEKMYEQWMIERRNEMLEKLKQALPSLEETRAFQMAYERHFGNCICEADPIICRLYSLTC</sequence>
<name>A0AC34QYL0_9BILA</name>
<dbReference type="Proteomes" id="UP000887576">
    <property type="component" value="Unplaced"/>
</dbReference>
<proteinExistence type="predicted"/>